<gene>
    <name evidence="1" type="ORF">LCGC14_1258600</name>
</gene>
<sequence>MTYEQSVEHYLECITAVSSGANHMCPECDPDNIDGDTFEQDYPDEGGFSWSHCEGCGSAFGGDRYAGHGLIDGELIHLQLCTDCLLYLVNGDEPEEPWFRSPEAARRARLDAEATEALACE</sequence>
<dbReference type="AlphaFoldDB" id="A0A0F9NI27"/>
<comment type="caution">
    <text evidence="1">The sequence shown here is derived from an EMBL/GenBank/DDBJ whole genome shotgun (WGS) entry which is preliminary data.</text>
</comment>
<protein>
    <submittedName>
        <fullName evidence="1">Uncharacterized protein</fullName>
    </submittedName>
</protein>
<reference evidence="1" key="1">
    <citation type="journal article" date="2015" name="Nature">
        <title>Complex archaea that bridge the gap between prokaryotes and eukaryotes.</title>
        <authorList>
            <person name="Spang A."/>
            <person name="Saw J.H."/>
            <person name="Jorgensen S.L."/>
            <person name="Zaremba-Niedzwiedzka K."/>
            <person name="Martijn J."/>
            <person name="Lind A.E."/>
            <person name="van Eijk R."/>
            <person name="Schleper C."/>
            <person name="Guy L."/>
            <person name="Ettema T.J."/>
        </authorList>
    </citation>
    <scope>NUCLEOTIDE SEQUENCE</scope>
</reference>
<name>A0A0F9NI27_9ZZZZ</name>
<dbReference type="EMBL" id="LAZR01006956">
    <property type="protein sequence ID" value="KKM88460.1"/>
    <property type="molecule type" value="Genomic_DNA"/>
</dbReference>
<organism evidence="1">
    <name type="scientific">marine sediment metagenome</name>
    <dbReference type="NCBI Taxonomy" id="412755"/>
    <lineage>
        <taxon>unclassified sequences</taxon>
        <taxon>metagenomes</taxon>
        <taxon>ecological metagenomes</taxon>
    </lineage>
</organism>
<proteinExistence type="predicted"/>
<accession>A0A0F9NI27</accession>
<evidence type="ECO:0000313" key="1">
    <source>
        <dbReference type="EMBL" id="KKM88460.1"/>
    </source>
</evidence>